<feature type="site" description="Increases basicity of active site His" evidence="5">
    <location>
        <position position="145"/>
    </location>
</feature>
<dbReference type="Gene3D" id="2.160.10.10">
    <property type="entry name" value="Hexapeptide repeat proteins"/>
    <property type="match status" value="1"/>
</dbReference>
<evidence type="ECO:0000313" key="7">
    <source>
        <dbReference type="EMBL" id="MBK4736327.1"/>
    </source>
</evidence>
<comment type="caution">
    <text evidence="7">The sequence shown here is derived from an EMBL/GenBank/DDBJ whole genome shotgun (WGS) entry which is preliminary data.</text>
</comment>
<dbReference type="PANTHER" id="PTHR43300:SF7">
    <property type="entry name" value="UDP-N-ACETYLBACILLOSAMINE N-ACETYLTRANSFERASE"/>
    <property type="match status" value="1"/>
</dbReference>
<dbReference type="InterPro" id="IPR011004">
    <property type="entry name" value="Trimer_LpxA-like_sf"/>
</dbReference>
<dbReference type="RefSeq" id="WP_200593678.1">
    <property type="nucleotide sequence ID" value="NZ_JAEPBG010000007.1"/>
</dbReference>
<dbReference type="InterPro" id="IPR001451">
    <property type="entry name" value="Hexapep"/>
</dbReference>
<dbReference type="SUPFAM" id="SSF51161">
    <property type="entry name" value="Trimeric LpxA-like enzymes"/>
    <property type="match status" value="1"/>
</dbReference>
<dbReference type="EMBL" id="JAEPBG010000007">
    <property type="protein sequence ID" value="MBK4736327.1"/>
    <property type="molecule type" value="Genomic_DNA"/>
</dbReference>
<reference evidence="7" key="1">
    <citation type="submission" date="2021-01" db="EMBL/GenBank/DDBJ databases">
        <title>Genome sequence of strain Noviherbaspirillum sp. DKR-6.</title>
        <authorList>
            <person name="Chaudhary D.K."/>
        </authorList>
    </citation>
    <scope>NUCLEOTIDE SEQUENCE</scope>
    <source>
        <strain evidence="7">DKR-6</strain>
    </source>
</reference>
<feature type="active site" description="Proton acceptor" evidence="5">
    <location>
        <position position="144"/>
    </location>
</feature>
<dbReference type="Gene3D" id="3.40.50.20">
    <property type="match status" value="1"/>
</dbReference>
<gene>
    <name evidence="7" type="ORF">JJB74_17030</name>
</gene>
<dbReference type="GO" id="GO:0016746">
    <property type="term" value="F:acyltransferase activity"/>
    <property type="evidence" value="ECO:0007669"/>
    <property type="project" value="UniProtKB-KW"/>
</dbReference>
<organism evidence="7 8">
    <name type="scientific">Noviherbaspirillum pedocola</name>
    <dbReference type="NCBI Taxonomy" id="2801341"/>
    <lineage>
        <taxon>Bacteria</taxon>
        <taxon>Pseudomonadati</taxon>
        <taxon>Pseudomonadota</taxon>
        <taxon>Betaproteobacteria</taxon>
        <taxon>Burkholderiales</taxon>
        <taxon>Oxalobacteraceae</taxon>
        <taxon>Noviherbaspirillum</taxon>
    </lineage>
</organism>
<dbReference type="PROSITE" id="PS00101">
    <property type="entry name" value="HEXAPEP_TRANSFERASES"/>
    <property type="match status" value="1"/>
</dbReference>
<name>A0A934SV65_9BURK</name>
<evidence type="ECO:0000256" key="4">
    <source>
        <dbReference type="ARBA" id="ARBA00023315"/>
    </source>
</evidence>
<dbReference type="PANTHER" id="PTHR43300">
    <property type="entry name" value="ACETYLTRANSFERASE"/>
    <property type="match status" value="1"/>
</dbReference>
<evidence type="ECO:0000256" key="6">
    <source>
        <dbReference type="PIRSR" id="PIRSR620019-2"/>
    </source>
</evidence>
<proteinExistence type="inferred from homology"/>
<dbReference type="CDD" id="cd03360">
    <property type="entry name" value="LbH_AT_putative"/>
    <property type="match status" value="1"/>
</dbReference>
<comment type="similarity">
    <text evidence="1">Belongs to the transferase hexapeptide repeat family.</text>
</comment>
<dbReference type="InterPro" id="IPR050179">
    <property type="entry name" value="Trans_hexapeptide_repeat"/>
</dbReference>
<dbReference type="InterPro" id="IPR018357">
    <property type="entry name" value="Hexapep_transf_CS"/>
</dbReference>
<evidence type="ECO:0000256" key="5">
    <source>
        <dbReference type="PIRSR" id="PIRSR620019-1"/>
    </source>
</evidence>
<keyword evidence="3" id="KW-0677">Repeat</keyword>
<keyword evidence="4" id="KW-0012">Acyltransferase</keyword>
<evidence type="ECO:0000256" key="3">
    <source>
        <dbReference type="ARBA" id="ARBA00022737"/>
    </source>
</evidence>
<feature type="binding site" evidence="6">
    <location>
        <position position="77"/>
    </location>
    <ligand>
        <name>substrate</name>
    </ligand>
</feature>
<evidence type="ECO:0000256" key="2">
    <source>
        <dbReference type="ARBA" id="ARBA00022679"/>
    </source>
</evidence>
<evidence type="ECO:0000256" key="1">
    <source>
        <dbReference type="ARBA" id="ARBA00007274"/>
    </source>
</evidence>
<dbReference type="NCBIfam" id="TIGR03570">
    <property type="entry name" value="NeuD_NnaD"/>
    <property type="match status" value="1"/>
</dbReference>
<evidence type="ECO:0000313" key="8">
    <source>
        <dbReference type="Proteomes" id="UP000622890"/>
    </source>
</evidence>
<dbReference type="Proteomes" id="UP000622890">
    <property type="component" value="Unassembled WGS sequence"/>
</dbReference>
<keyword evidence="8" id="KW-1185">Reference proteome</keyword>
<protein>
    <submittedName>
        <fullName evidence="7">Acetyltransferase</fullName>
    </submittedName>
</protein>
<dbReference type="Pfam" id="PF00132">
    <property type="entry name" value="Hexapep"/>
    <property type="match status" value="1"/>
</dbReference>
<sequence length="214" mass="21639">MRIVLLGGGGHASDVLGALEALNAKSCNGPGIFIEVAGILADDDVAPERFGHRGIRQIGNIDDLRHIDATHYIACVGYPKGRKSVVDRANDHALAPFTVIHPRAWLSSDVVIGAGAVILANACISASVTIGAHACISNGAIVGHDCRIADFVSVMPGACISGNASLGDGCMIGANATVLEGLSVGAWAAVGAGAVVTSHIPENVVAKGMPARHA</sequence>
<accession>A0A934SV65</accession>
<keyword evidence="2" id="KW-0808">Transferase</keyword>
<dbReference type="InterPro" id="IPR020019">
    <property type="entry name" value="AcTrfase_PglD-like"/>
</dbReference>
<dbReference type="AlphaFoldDB" id="A0A934SV65"/>